<reference evidence="3 4" key="2">
    <citation type="journal article" date="2011" name="Stand. Genomic Sci.">
        <title>Complete genome sequence of Isosphaera pallida type strain (IS1B).</title>
        <authorList>
            <consortium name="US DOE Joint Genome Institute (JGI-PGF)"/>
            <person name="Goker M."/>
            <person name="Cleland D."/>
            <person name="Saunders E."/>
            <person name="Lapidus A."/>
            <person name="Nolan M."/>
            <person name="Lucas S."/>
            <person name="Hammon N."/>
            <person name="Deshpande S."/>
            <person name="Cheng J.F."/>
            <person name="Tapia R."/>
            <person name="Han C."/>
            <person name="Goodwin L."/>
            <person name="Pitluck S."/>
            <person name="Liolios K."/>
            <person name="Pagani I."/>
            <person name="Ivanova N."/>
            <person name="Mavromatis K."/>
            <person name="Pati A."/>
            <person name="Chen A."/>
            <person name="Palaniappan K."/>
            <person name="Land M."/>
            <person name="Hauser L."/>
            <person name="Chang Y.J."/>
            <person name="Jeffries C.D."/>
            <person name="Detter J.C."/>
            <person name="Beck B."/>
            <person name="Woyke T."/>
            <person name="Bristow J."/>
            <person name="Eisen J.A."/>
            <person name="Markowitz V."/>
            <person name="Hugenholtz P."/>
            <person name="Kyrpides N.C."/>
            <person name="Klenk H.P."/>
        </authorList>
    </citation>
    <scope>NUCLEOTIDE SEQUENCE [LARGE SCALE GENOMIC DNA]</scope>
    <source>
        <strain evidence="4">ATCC 43644 / DSM 9630 / IS1B</strain>
    </source>
</reference>
<dbReference type="HOGENOM" id="CLU_341272_0_0_0"/>
<dbReference type="Gene3D" id="2.60.120.380">
    <property type="match status" value="2"/>
</dbReference>
<gene>
    <name evidence="3" type="ordered locus">Isop_3525</name>
</gene>
<evidence type="ECO:0000313" key="3">
    <source>
        <dbReference type="EMBL" id="ADV64082.1"/>
    </source>
</evidence>
<dbReference type="InterPro" id="IPR013783">
    <property type="entry name" value="Ig-like_fold"/>
</dbReference>
<name>E8QXP5_ISOPI</name>
<dbReference type="InterPro" id="IPR014756">
    <property type="entry name" value="Ig_E-set"/>
</dbReference>
<accession>E8QXP5</accession>
<dbReference type="KEGG" id="ipa:Isop_3525"/>
<dbReference type="OrthoDB" id="237792at2"/>
<protein>
    <submittedName>
        <fullName evidence="3">Peptidase domain protein</fullName>
    </submittedName>
</protein>
<dbReference type="Proteomes" id="UP000008631">
    <property type="component" value="Chromosome"/>
</dbReference>
<dbReference type="InterPro" id="IPR007280">
    <property type="entry name" value="Peptidase_C_arc/bac"/>
</dbReference>
<evidence type="ECO:0000313" key="4">
    <source>
        <dbReference type="Proteomes" id="UP000008631"/>
    </source>
</evidence>
<dbReference type="Pfam" id="PF04151">
    <property type="entry name" value="PPC"/>
    <property type="match status" value="1"/>
</dbReference>
<dbReference type="AlphaFoldDB" id="E8QXP5"/>
<dbReference type="EMBL" id="CP002353">
    <property type="protein sequence ID" value="ADV64082.1"/>
    <property type="molecule type" value="Genomic_DNA"/>
</dbReference>
<feature type="domain" description="Peptidase C-terminal archaeal/bacterial" evidence="2">
    <location>
        <begin position="180"/>
        <end position="252"/>
    </location>
</feature>
<proteinExistence type="predicted"/>
<keyword evidence="4" id="KW-1185">Reference proteome</keyword>
<dbReference type="STRING" id="575540.Isop_3525"/>
<dbReference type="SUPFAM" id="SSF81296">
    <property type="entry name" value="E set domains"/>
    <property type="match status" value="1"/>
</dbReference>
<feature type="compositionally biased region" description="Low complexity" evidence="1">
    <location>
        <begin position="826"/>
        <end position="844"/>
    </location>
</feature>
<dbReference type="InParanoid" id="E8QXP5"/>
<dbReference type="Gene3D" id="2.60.40.10">
    <property type="entry name" value="Immunoglobulins"/>
    <property type="match status" value="1"/>
</dbReference>
<dbReference type="RefSeq" id="WP_013566370.1">
    <property type="nucleotide sequence ID" value="NC_014962.1"/>
</dbReference>
<evidence type="ECO:0000256" key="1">
    <source>
        <dbReference type="SAM" id="MobiDB-lite"/>
    </source>
</evidence>
<evidence type="ECO:0000259" key="2">
    <source>
        <dbReference type="Pfam" id="PF04151"/>
    </source>
</evidence>
<feature type="region of interest" description="Disordered" evidence="1">
    <location>
        <begin position="821"/>
        <end position="880"/>
    </location>
</feature>
<organism evidence="3 4">
    <name type="scientific">Isosphaera pallida (strain ATCC 43644 / DSM 9630 / IS1B)</name>
    <dbReference type="NCBI Taxonomy" id="575540"/>
    <lineage>
        <taxon>Bacteria</taxon>
        <taxon>Pseudomonadati</taxon>
        <taxon>Planctomycetota</taxon>
        <taxon>Planctomycetia</taxon>
        <taxon>Isosphaerales</taxon>
        <taxon>Isosphaeraceae</taxon>
        <taxon>Isosphaera</taxon>
    </lineage>
</organism>
<sequence>MTPLDNPAPPQSSPARACQTQTRFRRPGRSLALWLTRAGVSLAWAWAGIVMTAAPAGAVPQIASVSPLGAQRGTEVEVTLTGTHLNDLEELIFFRPGIEVVKIENDAFDKARVTLKIAADCPPGLYDFRPRSRRGGLGALQSFSVGALNEIKEIEPNNDFTAPQEIPLGSTVNGVAGNEDVDYYAVKLTKGQRLTAEVEGIRLGITLFDPYVAILNSERFELATSDDAAQVRQDGIATIVAPEDGTYIVEVRESAYQGNGACFYRLHVGEYPRARAVFPAGGKAGSTVQLRWIGDPAGERTTTVTLPSDPESIARFTLFDQDERGISPAPYVFRISDLEDVNEDNAWADPNGPQPIPAPGAVNGVIDQPGDSDSFRFTAKKGQVFEIRAHARSIRSPLDPVLNVARLGGGVLAGNDDIAAGNPDCFIAFTAPEDADYVVTLYDHLGQGGPEFVYRIELTTPLPKVTLTPQAEQLRRGTPIGAASVPQGNRQAILVSAGRANYGQVLHLLAHDLPPGVVLKAPPFPTNLNLMPVIFEAAPDAAIGASLIQLDLGPDLTAASAQPPPPKPVVEFSHTSTLVYGQNNISFWDRVTDRYAVGVIQAVPFSIAAVEPQAPLVRNGSLELRVQARREPGFDGEITLNLPWNPPGVSSARNVKIPKDRSEATITLNANGNAPTQTWPIVVEATASLPNPSAPPNARTPNIDVRIASDFINLTIGTPHLSLASKPAGGEQGKEIFVAAELSKIRDFEGEALIELLGLPHQVSCEPVKVKADTTEVTFKLTTTTASPVGQHKGILARFTIQEHGEPVVFNVGLAPVRIDKPAPAPVQTAPTPQPQAQPAQPQTKPLSRLEQLRLEYQARQAARAEKAKADPQGQPPPSP</sequence>
<dbReference type="eggNOG" id="COG3064">
    <property type="taxonomic scope" value="Bacteria"/>
</dbReference>
<reference key="1">
    <citation type="submission" date="2010-11" db="EMBL/GenBank/DDBJ databases">
        <title>The complete sequence of chromosome of Isophaera pallida ATCC 43644.</title>
        <authorList>
            <consortium name="US DOE Joint Genome Institute (JGI-PGF)"/>
            <person name="Lucas S."/>
            <person name="Copeland A."/>
            <person name="Lapidus A."/>
            <person name="Bruce D."/>
            <person name="Goodwin L."/>
            <person name="Pitluck S."/>
            <person name="Kyrpides N."/>
            <person name="Mavromatis K."/>
            <person name="Pagani I."/>
            <person name="Ivanova N."/>
            <person name="Saunders E."/>
            <person name="Brettin T."/>
            <person name="Detter J.C."/>
            <person name="Han C."/>
            <person name="Tapia R."/>
            <person name="Land M."/>
            <person name="Hauser L."/>
            <person name="Markowitz V."/>
            <person name="Cheng J.-F."/>
            <person name="Hugenholtz P."/>
            <person name="Woyke T."/>
            <person name="Wu D."/>
            <person name="Eisen J.A."/>
        </authorList>
    </citation>
    <scope>NUCLEOTIDE SEQUENCE</scope>
    <source>
        <strain>ATCC 43644</strain>
    </source>
</reference>